<gene>
    <name evidence="2" type="ORF">AAE3_LOCUS1006</name>
</gene>
<name>A0A8S0XDG0_CYCAE</name>
<feature type="region of interest" description="Disordered" evidence="1">
    <location>
        <begin position="1"/>
        <end position="47"/>
    </location>
</feature>
<dbReference type="AlphaFoldDB" id="A0A8S0XDG0"/>
<evidence type="ECO:0000313" key="3">
    <source>
        <dbReference type="Proteomes" id="UP000467700"/>
    </source>
</evidence>
<accession>A0A8S0XDG0</accession>
<organism evidence="2 3">
    <name type="scientific">Cyclocybe aegerita</name>
    <name type="common">Black poplar mushroom</name>
    <name type="synonym">Agrocybe aegerita</name>
    <dbReference type="NCBI Taxonomy" id="1973307"/>
    <lineage>
        <taxon>Eukaryota</taxon>
        <taxon>Fungi</taxon>
        <taxon>Dikarya</taxon>
        <taxon>Basidiomycota</taxon>
        <taxon>Agaricomycotina</taxon>
        <taxon>Agaricomycetes</taxon>
        <taxon>Agaricomycetidae</taxon>
        <taxon>Agaricales</taxon>
        <taxon>Agaricineae</taxon>
        <taxon>Bolbitiaceae</taxon>
        <taxon>Cyclocybe</taxon>
    </lineage>
</organism>
<reference evidence="2 3" key="1">
    <citation type="submission" date="2020-01" db="EMBL/GenBank/DDBJ databases">
        <authorList>
            <person name="Gupta K D."/>
        </authorList>
    </citation>
    <scope>NUCLEOTIDE SEQUENCE [LARGE SCALE GENOMIC DNA]</scope>
</reference>
<sequence length="205" mass="23528">MSNRKYEMLASKTKKRKPDDSENDEEASKAKKTRGKEPVSPTQSMVSLSDIEDWKRSAFHMQLEAEKIASETKTKGIEAARGLEILKAENPKELEILRTERANKLEKYKADRAIELERFKIETARRELEVEDARIRAYNLQLFVIERFREAGVVMPWTAPFAPHDFGYTNPWLPMTYTHGMVPMMGQQQHNAVIPSGFAAQVGNE</sequence>
<evidence type="ECO:0000256" key="1">
    <source>
        <dbReference type="SAM" id="MobiDB-lite"/>
    </source>
</evidence>
<dbReference type="EMBL" id="CACVBS010000002">
    <property type="protein sequence ID" value="CAA7258564.1"/>
    <property type="molecule type" value="Genomic_DNA"/>
</dbReference>
<protein>
    <submittedName>
        <fullName evidence="2">Uncharacterized protein</fullName>
    </submittedName>
</protein>
<dbReference type="Proteomes" id="UP000467700">
    <property type="component" value="Unassembled WGS sequence"/>
</dbReference>
<comment type="caution">
    <text evidence="2">The sequence shown here is derived from an EMBL/GenBank/DDBJ whole genome shotgun (WGS) entry which is preliminary data.</text>
</comment>
<keyword evidence="3" id="KW-1185">Reference proteome</keyword>
<proteinExistence type="predicted"/>
<evidence type="ECO:0000313" key="2">
    <source>
        <dbReference type="EMBL" id="CAA7258564.1"/>
    </source>
</evidence>